<protein>
    <submittedName>
        <fullName evidence="1">(Mediterranean fruit fly) hypothetical protein</fullName>
    </submittedName>
</protein>
<keyword evidence="2" id="KW-1185">Reference proteome</keyword>
<dbReference type="EMBL" id="CAJHJT010000012">
    <property type="protein sequence ID" value="CAD7000129.1"/>
    <property type="molecule type" value="Genomic_DNA"/>
</dbReference>
<sequence length="153" mass="17065">MDLNKFGRKPVRKGQAKLVRDLTPFLNTEMKCLCAKEEVEVRATLCSVSLHQHSRVPSHATLQYISASSVPHGGAKLLMCKPTPAWLSMRRLLLLPITCRLALCATKQSSEPRLETTRRGGGSSTCAEWLEQAAPRCYNAANDEYYDDEVDEV</sequence>
<accession>A0A811UM52</accession>
<dbReference type="AlphaFoldDB" id="A0A811UM52"/>
<reference evidence="1" key="1">
    <citation type="submission" date="2020-11" db="EMBL/GenBank/DDBJ databases">
        <authorList>
            <person name="Whitehead M."/>
        </authorList>
    </citation>
    <scope>NUCLEOTIDE SEQUENCE</scope>
    <source>
        <strain evidence="1">EGII</strain>
    </source>
</reference>
<gene>
    <name evidence="1" type="ORF">CCAP1982_LOCUS8622</name>
</gene>
<organism evidence="1 2">
    <name type="scientific">Ceratitis capitata</name>
    <name type="common">Mediterranean fruit fly</name>
    <name type="synonym">Tephritis capitata</name>
    <dbReference type="NCBI Taxonomy" id="7213"/>
    <lineage>
        <taxon>Eukaryota</taxon>
        <taxon>Metazoa</taxon>
        <taxon>Ecdysozoa</taxon>
        <taxon>Arthropoda</taxon>
        <taxon>Hexapoda</taxon>
        <taxon>Insecta</taxon>
        <taxon>Pterygota</taxon>
        <taxon>Neoptera</taxon>
        <taxon>Endopterygota</taxon>
        <taxon>Diptera</taxon>
        <taxon>Brachycera</taxon>
        <taxon>Muscomorpha</taxon>
        <taxon>Tephritoidea</taxon>
        <taxon>Tephritidae</taxon>
        <taxon>Ceratitis</taxon>
        <taxon>Ceratitis</taxon>
    </lineage>
</organism>
<name>A0A811UM52_CERCA</name>
<comment type="caution">
    <text evidence="1">The sequence shown here is derived from an EMBL/GenBank/DDBJ whole genome shotgun (WGS) entry which is preliminary data.</text>
</comment>
<dbReference type="Proteomes" id="UP000606786">
    <property type="component" value="Unassembled WGS sequence"/>
</dbReference>
<evidence type="ECO:0000313" key="2">
    <source>
        <dbReference type="Proteomes" id="UP000606786"/>
    </source>
</evidence>
<proteinExistence type="predicted"/>
<evidence type="ECO:0000313" key="1">
    <source>
        <dbReference type="EMBL" id="CAD7000129.1"/>
    </source>
</evidence>